<name>A0A9W7ZSI0_9FUNG</name>
<proteinExistence type="predicted"/>
<feature type="compositionally biased region" description="Low complexity" evidence="2">
    <location>
        <begin position="27"/>
        <end position="72"/>
    </location>
</feature>
<evidence type="ECO:0000313" key="5">
    <source>
        <dbReference type="Proteomes" id="UP001150538"/>
    </source>
</evidence>
<gene>
    <name evidence="4" type="ORF">H4219_005722</name>
</gene>
<keyword evidence="5" id="KW-1185">Reference proteome</keyword>
<dbReference type="PANTHER" id="PTHR35870:SF6">
    <property type="entry name" value="MGS207 PROTEIN"/>
    <property type="match status" value="1"/>
</dbReference>
<keyword evidence="1" id="KW-0560">Oxidoreductase</keyword>
<dbReference type="InterPro" id="IPR025337">
    <property type="entry name" value="Questin_oxidase-like"/>
</dbReference>
<accession>A0A9W7ZSI0</accession>
<keyword evidence="3" id="KW-0812">Transmembrane</keyword>
<evidence type="ECO:0000256" key="3">
    <source>
        <dbReference type="SAM" id="Phobius"/>
    </source>
</evidence>
<dbReference type="PANTHER" id="PTHR35870">
    <property type="entry name" value="PROTEIN, PUTATIVE (AFU_ORTHOLOGUE AFUA_5G03330)-RELATED"/>
    <property type="match status" value="1"/>
</dbReference>
<organism evidence="4 5">
    <name type="scientific">Mycoemilia scoparia</name>
    <dbReference type="NCBI Taxonomy" id="417184"/>
    <lineage>
        <taxon>Eukaryota</taxon>
        <taxon>Fungi</taxon>
        <taxon>Fungi incertae sedis</taxon>
        <taxon>Zoopagomycota</taxon>
        <taxon>Kickxellomycotina</taxon>
        <taxon>Kickxellomycetes</taxon>
        <taxon>Kickxellales</taxon>
        <taxon>Kickxellaceae</taxon>
        <taxon>Mycoemilia</taxon>
    </lineage>
</organism>
<dbReference type="Pfam" id="PF14027">
    <property type="entry name" value="Questin_oxidase"/>
    <property type="match status" value="1"/>
</dbReference>
<protein>
    <submittedName>
        <fullName evidence="4">Uncharacterized protein</fullName>
    </submittedName>
</protein>
<dbReference type="EMBL" id="JANBPU010000377">
    <property type="protein sequence ID" value="KAJ1912116.1"/>
    <property type="molecule type" value="Genomic_DNA"/>
</dbReference>
<reference evidence="4" key="1">
    <citation type="submission" date="2022-07" db="EMBL/GenBank/DDBJ databases">
        <title>Phylogenomic reconstructions and comparative analyses of Kickxellomycotina fungi.</title>
        <authorList>
            <person name="Reynolds N.K."/>
            <person name="Stajich J.E."/>
            <person name="Barry K."/>
            <person name="Grigoriev I.V."/>
            <person name="Crous P."/>
            <person name="Smith M.E."/>
        </authorList>
    </citation>
    <scope>NUCLEOTIDE SEQUENCE</scope>
    <source>
        <strain evidence="4">NBRC 100468</strain>
    </source>
</reference>
<dbReference type="GO" id="GO:0016491">
    <property type="term" value="F:oxidoreductase activity"/>
    <property type="evidence" value="ECO:0007669"/>
    <property type="project" value="UniProtKB-KW"/>
</dbReference>
<dbReference type="Proteomes" id="UP001150538">
    <property type="component" value="Unassembled WGS sequence"/>
</dbReference>
<evidence type="ECO:0000256" key="1">
    <source>
        <dbReference type="ARBA" id="ARBA00023002"/>
    </source>
</evidence>
<feature type="compositionally biased region" description="Low complexity" evidence="2">
    <location>
        <begin position="106"/>
        <end position="167"/>
    </location>
</feature>
<comment type="caution">
    <text evidence="4">The sequence shown here is derived from an EMBL/GenBank/DDBJ whole genome shotgun (WGS) entry which is preliminary data.</text>
</comment>
<keyword evidence="3" id="KW-0472">Membrane</keyword>
<feature type="region of interest" description="Disordered" evidence="2">
    <location>
        <begin position="1"/>
        <end position="175"/>
    </location>
</feature>
<keyword evidence="3" id="KW-1133">Transmembrane helix</keyword>
<dbReference type="AlphaFoldDB" id="A0A9W7ZSI0"/>
<dbReference type="OrthoDB" id="10004862at2759"/>
<feature type="transmembrane region" description="Helical" evidence="3">
    <location>
        <begin position="500"/>
        <end position="519"/>
    </location>
</feature>
<feature type="compositionally biased region" description="Polar residues" evidence="2">
    <location>
        <begin position="84"/>
        <end position="94"/>
    </location>
</feature>
<sequence>MAAITGTADDKGKETSPTIQQQEQEKQQQQQMSEATSAAPISTTAAPAQDTTAATASTAASQPTSQPQTTTTPPLPPRRDTSTESRSVGQQQSDPAAPSPYIATAAPQQPHQQQQQQALNQHPQQQPQQEQQQQQPAQHPQQQYQQQQSPQQQPQQGQQQQQQSAQHYGGAPLAPASSLHLTEADWIWFNLHHTPHSMVVPGLTPEQIIRAGELVRKDIEENHILFDRQNGYHNHFNHHMLSSLTLGASPERLTEIYEKVHKPTMIRALDYLHNVHITAGNIEKFRANDQFYPNWFVFYMNAIKGSGGDWAHVLENYFFHPSLFPAMMSGLLHPFIQVGYGAEFECESIIAQGLALGSMSKPLFAPLFSHSGDLQGDSDYDPIVNKGFEALNKGFQLFGISNQSSLRTKVNSSKFIANKTGISLLSIIEQVRQDQTLRNIVNDDPKGQPFSNLLEKGSRQLNSYAAQWKIPPEDTAINLKAKELYLLATTMYASTPKFDFFFAHGLTSAYFLPILLPLFNVRNRIRLLRAHWAILLTIYILSGSPELKFPPPGPEHKSDNSPSETERWQAIMVSTIYNDDAHVPKVIRSLWRGSTWLAYPLSVEERVLLHQWQNNAGAPGYPWPATPRWATLAENTLSQVHKGSGSLGSTSLWAQYLSRKD</sequence>
<evidence type="ECO:0000313" key="4">
    <source>
        <dbReference type="EMBL" id="KAJ1912116.1"/>
    </source>
</evidence>
<evidence type="ECO:0000256" key="2">
    <source>
        <dbReference type="SAM" id="MobiDB-lite"/>
    </source>
</evidence>